<proteinExistence type="predicted"/>
<dbReference type="EMBL" id="SPHZ02000007">
    <property type="protein sequence ID" value="KAF0906265.1"/>
    <property type="molecule type" value="Genomic_DNA"/>
</dbReference>
<keyword evidence="3" id="KW-1185">Reference proteome</keyword>
<feature type="region of interest" description="Disordered" evidence="1">
    <location>
        <begin position="1"/>
        <end position="21"/>
    </location>
</feature>
<gene>
    <name evidence="2" type="ORF">E2562_009642</name>
</gene>
<accession>A0A6G1D064</accession>
<organism evidence="2 3">
    <name type="scientific">Oryza meyeriana var. granulata</name>
    <dbReference type="NCBI Taxonomy" id="110450"/>
    <lineage>
        <taxon>Eukaryota</taxon>
        <taxon>Viridiplantae</taxon>
        <taxon>Streptophyta</taxon>
        <taxon>Embryophyta</taxon>
        <taxon>Tracheophyta</taxon>
        <taxon>Spermatophyta</taxon>
        <taxon>Magnoliopsida</taxon>
        <taxon>Liliopsida</taxon>
        <taxon>Poales</taxon>
        <taxon>Poaceae</taxon>
        <taxon>BOP clade</taxon>
        <taxon>Oryzoideae</taxon>
        <taxon>Oryzeae</taxon>
        <taxon>Oryzinae</taxon>
        <taxon>Oryza</taxon>
        <taxon>Oryza meyeriana</taxon>
    </lineage>
</organism>
<comment type="caution">
    <text evidence="2">The sequence shown here is derived from an EMBL/GenBank/DDBJ whole genome shotgun (WGS) entry which is preliminary data.</text>
</comment>
<evidence type="ECO:0000313" key="3">
    <source>
        <dbReference type="Proteomes" id="UP000479710"/>
    </source>
</evidence>
<evidence type="ECO:0000256" key="1">
    <source>
        <dbReference type="SAM" id="MobiDB-lite"/>
    </source>
</evidence>
<dbReference type="AlphaFoldDB" id="A0A6G1D064"/>
<evidence type="ECO:0000313" key="2">
    <source>
        <dbReference type="EMBL" id="KAF0906265.1"/>
    </source>
</evidence>
<protein>
    <submittedName>
        <fullName evidence="2">Uncharacterized protein</fullName>
    </submittedName>
</protein>
<dbReference type="Proteomes" id="UP000479710">
    <property type="component" value="Unassembled WGS sequence"/>
</dbReference>
<name>A0A6G1D064_9ORYZ</name>
<sequence>MEGRWQANQESNAIESGPHMSSQDVIRTGLFAEDRAATEKTLEAHVVVLSTPQLRSVGIVCKDFLPATALFRHAAVTAPALYHHRRVAAPALYSHAVVAVTTATTWIEDVMLQRGKL</sequence>
<reference evidence="2 3" key="1">
    <citation type="submission" date="2019-11" db="EMBL/GenBank/DDBJ databases">
        <title>Whole genome sequence of Oryza granulata.</title>
        <authorList>
            <person name="Li W."/>
        </authorList>
    </citation>
    <scope>NUCLEOTIDE SEQUENCE [LARGE SCALE GENOMIC DNA]</scope>
    <source>
        <strain evidence="3">cv. Menghai</strain>
        <tissue evidence="2">Leaf</tissue>
    </source>
</reference>